<feature type="region of interest" description="Disordered" evidence="2">
    <location>
        <begin position="1"/>
        <end position="107"/>
    </location>
</feature>
<gene>
    <name evidence="4" type="ORF">PCOR1329_LOCUS72578</name>
</gene>
<feature type="region of interest" description="Disordered" evidence="2">
    <location>
        <begin position="921"/>
        <end position="968"/>
    </location>
</feature>
<feature type="compositionally biased region" description="Basic and acidic residues" evidence="2">
    <location>
        <begin position="934"/>
        <end position="958"/>
    </location>
</feature>
<feature type="region of interest" description="Disordered" evidence="2">
    <location>
        <begin position="301"/>
        <end position="325"/>
    </location>
</feature>
<dbReference type="Pfam" id="PF07727">
    <property type="entry name" value="RVT_2"/>
    <property type="match status" value="1"/>
</dbReference>
<feature type="domain" description="Integrase catalytic" evidence="3">
    <location>
        <begin position="1370"/>
        <end position="1539"/>
    </location>
</feature>
<accession>A0ABN9X5Z9</accession>
<dbReference type="InterPro" id="IPR036397">
    <property type="entry name" value="RNaseH_sf"/>
</dbReference>
<feature type="compositionally biased region" description="Basic and acidic residues" evidence="2">
    <location>
        <begin position="1760"/>
        <end position="1771"/>
    </location>
</feature>
<evidence type="ECO:0000313" key="5">
    <source>
        <dbReference type="Proteomes" id="UP001189429"/>
    </source>
</evidence>
<feature type="compositionally biased region" description="Basic and acidic residues" evidence="2">
    <location>
        <begin position="1"/>
        <end position="13"/>
    </location>
</feature>
<feature type="region of interest" description="Disordered" evidence="2">
    <location>
        <begin position="276"/>
        <end position="295"/>
    </location>
</feature>
<feature type="compositionally biased region" description="Low complexity" evidence="2">
    <location>
        <begin position="1815"/>
        <end position="1827"/>
    </location>
</feature>
<keyword evidence="5" id="KW-1185">Reference proteome</keyword>
<evidence type="ECO:0000313" key="4">
    <source>
        <dbReference type="EMBL" id="CAK0893128.1"/>
    </source>
</evidence>
<sequence length="2664" mass="297296">MSKKAGDMEDRRGGRGQPGRLMAGGSGDEGADWDVGEELAGRDGGRPARGHTQRARGPRLLTDAGRPSRAAQRRPCQATDQQPPPHAPAVQPAKSNGGKIPVPVFDGTNKTMKKYRREVATWQIGTEVKPPKQGATLLASLKGKAEEACEELDLDAIKGDDSVEVFLEYLGKRFPEIEVLETPALLETFVRPACVRHVYEDIRDYNNRFNGIATKLKAKGIQVPDEVLADLYIKGARLPPERAASVLNGVGNQFNPTKIQEQWMINLPKVSVVDGNKDSRDKGGYGGHKNKDHKRAYATEIYEEDRRAELDGASSDSSDDYEDELPDELQDVIDEAEEQVAFFTKKMARAKDKLKEAKQARGYFAKRDGGNPPKRDDPNIAKMKCSKKNDPNAKADIPKKGSNRTNIATHETSDTQEPHVADMTVAAVYQQDQRAAARDRKYGALHSIDWTQIRQAAELPEEVTAAAFFINKDHQCLMAATSSALIYLSVEDLLKESGGKLTFDAASTRCVGGLDWYNDIKKRLAAFNIQPIEYPEKEPFRFGASKVVFSLKAALIPCSVKGKAFAVRMSIVRSAVPGLFSRKAQSELDIVYHAGDNKLDIKSIDEHDIQMGLSRAGHPTLDITGFTPGYKPVSDVSDTKAEIRLHPCASYRAETAVASAAKPVVPEARHQGVASEADESQSDTDCDALDSAELFEQQVRQETSPGGSGQNLPTTSTARLPAISSMRMPELQAEVASYDLDVRDATCDQLRVILRALRAEGRESTPQGDYIPGLGKKSKEELQQLCRDRQIEFDQRATVPEPRQRLKGWKVEDAASSASATVAHPSSQITGADKMRFGKYPTADYRWVLKNDLGYAQWAVLELNSHRAIPLLARFARWVKAHGVQPLPPEKAKTTLEVVMAEEVALGDECLAPAATTARASASQGSWAGHRRQRPPEPHEMGTSDMGFEKAGETDKDGSPAPRRRPGIKKGKRVGLLYQVTGCAFAFQTVLTADWLARPLKPVVQHATSAARDLVDHVQNVREAYSVRSHRVDVMQVFGGEGGIAEAAWKRHMTATEVIDRKHGWDLRKQKDLDATYDLCYASRPKFVSIAKQALRRIWRAERPFLLLARDLFKYQLDSGDMAMIENPATGRLWTQRAILELLADERVHQVRRDTCEYGARRYKTGGLIKHPTKLLVTHKEFEQLKRTCSRKHHDQTFGDNVAVRKSGVYPAKFCRAVVRIVEQVIRQQGGQRAYQVDCQSHSSPFVVTVPREQATAYVSDTAPLGETGEPDRDPDPMGGGDDVADTHDVRAEDTVDGRIGVGAVTFTKRAAACCKPAELAMLKRLHVNLGHPSNEDLGRSLRLKGAKSATVQAVKGLICGVCRSQQRPSARRPAHLHFVQDFGDDVGFDCFELKDVDGKSYWYFSIVDLATTFHVATLIGRHTSQEFAAAFERCWASWAGVPDRAHFDMEKGFGGALSELFQSFNTVQLPIAGQAHWQLGRVERQGAWWKELAARTIEHSSIRGEDEMRTLAIMVSGAKNSLRRRAGFSPAQWVLGRDPKMPGYLVDDTANYSAHSLAANDEKIRRRYAIRTAARESFMRMQNDDQLRRAMLARARTVATPLSVGEMRYVFRQVKKKEQREQHNRNAKKGIWRGPCVVIGHQGENTWVSLGGHTMLVAPEHIKALAPDDVWFPNGRGEIGQAVAELNRARDSLEQEEAPVEDIRPAPGEPEVKPDEMEQAWREFIDNPDDSDLRLNVSEDPPRQEQIQVLPADVPQQAEEERTYGPDEFRRRRATFDGGDSGVFGPAFKRLQTERERAGSGALPARAASRDRAAAPGQEAAAGPEAEGARQRSRSAPRQVLQTSIMTERIKRKQADKEIHWRAIKDSDRELFREAAAKQWNEWQKYGSCQVLSIEESEAIRSMIKPSLILPSRFVYRDKNAPLRTDKHPLPVKAKARLCVGGHIGPRLAQGGLRTDAPTVTRNSTMLFFTICQRFDLEIYAADVEAAFMQGDEQPDQQLYMAQPREGLPGLNPKQLIKILKGVFGLATAPRQWWAKLKRTLLAVEEKLNDKCVFRLHQHSLDPALYYGYDQHGELCAVVVAHVDDLLLGISRKYPGLYDRLHKLLPWGDWRGLPFTFCGKQAWRDQEGVLHLRQTEYANTIEEIPLSKERKTELSLDATPAEFSDNRSALGALGWLSSQTRPDLAAGVAMGQRTQNKPTIQDLLETNRLIKPSRKHADVGLEFPKLRGPLCLVTFHDASWANADEPAEGAISKLLAKTMGATSKDKKIKIRSQAGYVSFLAEVTDCASLYDMMHKDGYSKLLSERRLLLDLVGLNESLEEEVSNEFVADDQRSQLPLFWVPTDQQLGDQFTKRSDGSTIRAVLRDTRLALQHQEPTDQAREHEAHLTSAGSLFKRTVRLDFDAFMDYNVGLWTSDMDGYIKKLDAGKVPYFAAKWPAPKENEEMYSLFVHVPSTQMFIELMSFFSVTHASRHHELLSLEQRLSDVTIEAMKEHPPKGSTLQPVKVSRAATDLDALDKFYVDGMRAEKVFSQTRGKGTYKISTHCYQWPEGKADVCFVQRPDSATAGEFKVADYERVLKSSAETGLLNPQCRAFRWEDNHYAVDLVGDFEHIVRHVESDESIKFQCRDGRLRYVYDPTGWAVKLNMLFSRCPFSCPSGTAGEPA</sequence>
<dbReference type="InterPro" id="IPR013103">
    <property type="entry name" value="RVT_2"/>
</dbReference>
<organism evidence="4 5">
    <name type="scientific">Prorocentrum cordatum</name>
    <dbReference type="NCBI Taxonomy" id="2364126"/>
    <lineage>
        <taxon>Eukaryota</taxon>
        <taxon>Sar</taxon>
        <taxon>Alveolata</taxon>
        <taxon>Dinophyceae</taxon>
        <taxon>Prorocentrales</taxon>
        <taxon>Prorocentraceae</taxon>
        <taxon>Prorocentrum</taxon>
    </lineage>
</organism>
<dbReference type="InterPro" id="IPR001584">
    <property type="entry name" value="Integrase_cat-core"/>
</dbReference>
<dbReference type="InterPro" id="IPR012337">
    <property type="entry name" value="RNaseH-like_sf"/>
</dbReference>
<feature type="compositionally biased region" description="Basic and acidic residues" evidence="2">
    <location>
        <begin position="361"/>
        <end position="379"/>
    </location>
</feature>
<feature type="region of interest" description="Disordered" evidence="2">
    <location>
        <begin position="1753"/>
        <end position="1840"/>
    </location>
</feature>
<feature type="region of interest" description="Disordered" evidence="2">
    <location>
        <begin position="361"/>
        <end position="417"/>
    </location>
</feature>
<protein>
    <recommendedName>
        <fullName evidence="3">Integrase catalytic domain-containing protein</fullName>
    </recommendedName>
</protein>
<dbReference type="PROSITE" id="PS50994">
    <property type="entry name" value="INTEGRASE"/>
    <property type="match status" value="1"/>
</dbReference>
<feature type="region of interest" description="Disordered" evidence="2">
    <location>
        <begin position="1693"/>
        <end position="1714"/>
    </location>
</feature>
<proteinExistence type="predicted"/>
<feature type="compositionally biased region" description="Basic residues" evidence="2">
    <location>
        <begin position="48"/>
        <end position="57"/>
    </location>
</feature>
<dbReference type="Gene3D" id="3.30.420.10">
    <property type="entry name" value="Ribonuclease H-like superfamily/Ribonuclease H"/>
    <property type="match status" value="1"/>
</dbReference>
<evidence type="ECO:0000259" key="3">
    <source>
        <dbReference type="PROSITE" id="PS50994"/>
    </source>
</evidence>
<feature type="region of interest" description="Disordered" evidence="2">
    <location>
        <begin position="1259"/>
        <end position="1286"/>
    </location>
</feature>
<feature type="compositionally biased region" description="Basic and acidic residues" evidence="2">
    <location>
        <begin position="387"/>
        <end position="399"/>
    </location>
</feature>
<feature type="coiled-coil region" evidence="1">
    <location>
        <begin position="333"/>
        <end position="360"/>
    </location>
</feature>
<name>A0ABN9X5Z9_9DINO</name>
<dbReference type="Proteomes" id="UP001189429">
    <property type="component" value="Unassembled WGS sequence"/>
</dbReference>
<comment type="caution">
    <text evidence="4">The sequence shown here is derived from an EMBL/GenBank/DDBJ whole genome shotgun (WGS) entry which is preliminary data.</text>
</comment>
<dbReference type="SUPFAM" id="SSF53098">
    <property type="entry name" value="Ribonuclease H-like"/>
    <property type="match status" value="1"/>
</dbReference>
<keyword evidence="1" id="KW-0175">Coiled coil</keyword>
<feature type="non-terminal residue" evidence="4">
    <location>
        <position position="2664"/>
    </location>
</feature>
<evidence type="ECO:0000256" key="2">
    <source>
        <dbReference type="SAM" id="MobiDB-lite"/>
    </source>
</evidence>
<evidence type="ECO:0000256" key="1">
    <source>
        <dbReference type="SAM" id="Coils"/>
    </source>
</evidence>
<dbReference type="EMBL" id="CAUYUJ010019714">
    <property type="protein sequence ID" value="CAK0893128.1"/>
    <property type="molecule type" value="Genomic_DNA"/>
</dbReference>
<reference evidence="4" key="1">
    <citation type="submission" date="2023-10" db="EMBL/GenBank/DDBJ databases">
        <authorList>
            <person name="Chen Y."/>
            <person name="Shah S."/>
            <person name="Dougan E. K."/>
            <person name="Thang M."/>
            <person name="Chan C."/>
        </authorList>
    </citation>
    <scope>NUCLEOTIDE SEQUENCE [LARGE SCALE GENOMIC DNA]</scope>
</reference>
<feature type="region of interest" description="Disordered" evidence="2">
    <location>
        <begin position="662"/>
        <end position="684"/>
    </location>
</feature>